<protein>
    <submittedName>
        <fullName evidence="2">Uncharacterized protein</fullName>
    </submittedName>
</protein>
<dbReference type="AlphaFoldDB" id="A0ABD3H6V3"/>
<reference evidence="2 3" key="1">
    <citation type="submission" date="2024-09" db="EMBL/GenBank/DDBJ databases">
        <title>Chromosome-scale assembly of Riccia sorocarpa.</title>
        <authorList>
            <person name="Paukszto L."/>
        </authorList>
    </citation>
    <scope>NUCLEOTIDE SEQUENCE [LARGE SCALE GENOMIC DNA]</scope>
    <source>
        <strain evidence="2">LP-2024</strain>
        <tissue evidence="2">Aerial parts of the thallus</tissue>
    </source>
</reference>
<evidence type="ECO:0000313" key="3">
    <source>
        <dbReference type="Proteomes" id="UP001633002"/>
    </source>
</evidence>
<organism evidence="2 3">
    <name type="scientific">Riccia sorocarpa</name>
    <dbReference type="NCBI Taxonomy" id="122646"/>
    <lineage>
        <taxon>Eukaryota</taxon>
        <taxon>Viridiplantae</taxon>
        <taxon>Streptophyta</taxon>
        <taxon>Embryophyta</taxon>
        <taxon>Marchantiophyta</taxon>
        <taxon>Marchantiopsida</taxon>
        <taxon>Marchantiidae</taxon>
        <taxon>Marchantiales</taxon>
        <taxon>Ricciaceae</taxon>
        <taxon>Riccia</taxon>
    </lineage>
</organism>
<feature type="region of interest" description="Disordered" evidence="1">
    <location>
        <begin position="1"/>
        <end position="67"/>
    </location>
</feature>
<gene>
    <name evidence="2" type="ORF">R1sor_013502</name>
</gene>
<accession>A0ABD3H6V3</accession>
<dbReference type="EMBL" id="JBJQOH010000004">
    <property type="protein sequence ID" value="KAL3687193.1"/>
    <property type="molecule type" value="Genomic_DNA"/>
</dbReference>
<proteinExistence type="predicted"/>
<feature type="region of interest" description="Disordered" evidence="1">
    <location>
        <begin position="122"/>
        <end position="149"/>
    </location>
</feature>
<evidence type="ECO:0000313" key="2">
    <source>
        <dbReference type="EMBL" id="KAL3687193.1"/>
    </source>
</evidence>
<keyword evidence="3" id="KW-1185">Reference proteome</keyword>
<dbReference type="Proteomes" id="UP001633002">
    <property type="component" value="Unassembled WGS sequence"/>
</dbReference>
<sequence length="173" mass="19016">MTVTGDWITDRSGCEPEYSGNEEGAAKSKHTTAEERQMLEGTNERTGTNSRGPAGGKDLEAFQRRTTEDDIQQILHNMEQFNIRQNRFEEPRRELTPDWLKETQDSNTDGSLLVIPFEAGRMQGAGRGGSTVTRRATNRTGRTGRTKKKVFASKGWSTFGTDVGASAGDAIGT</sequence>
<name>A0ABD3H6V3_9MARC</name>
<evidence type="ECO:0000256" key="1">
    <source>
        <dbReference type="SAM" id="MobiDB-lite"/>
    </source>
</evidence>
<comment type="caution">
    <text evidence="2">The sequence shown here is derived from an EMBL/GenBank/DDBJ whole genome shotgun (WGS) entry which is preliminary data.</text>
</comment>
<feature type="compositionally biased region" description="Basic and acidic residues" evidence="1">
    <location>
        <begin position="57"/>
        <end position="67"/>
    </location>
</feature>